<keyword evidence="1" id="KW-0472">Membrane</keyword>
<dbReference type="KEGG" id="dcb:C3Y92_15665"/>
<reference evidence="2 3" key="1">
    <citation type="submission" date="2018-02" db="EMBL/GenBank/DDBJ databases">
        <title>Genome sequence of Desulfovibrio carbinolicus DSM 3852.</title>
        <authorList>
            <person name="Wilbanks E."/>
            <person name="Skennerton C.T."/>
            <person name="Orphan V.J."/>
        </authorList>
    </citation>
    <scope>NUCLEOTIDE SEQUENCE [LARGE SCALE GENOMIC DNA]</scope>
    <source>
        <strain evidence="2 3">DSM 3852</strain>
    </source>
</reference>
<feature type="transmembrane region" description="Helical" evidence="1">
    <location>
        <begin position="113"/>
        <end position="136"/>
    </location>
</feature>
<protein>
    <submittedName>
        <fullName evidence="2">Uncharacterized protein</fullName>
    </submittedName>
</protein>
<sequence length="157" mass="16094">MMPLSRFAALADSYGGDIGRWPEIFRDEARALAAASAQARARLAEAARLDAALMAGSRRALETLLPPGAEDAAVARLRRGVAGRIAATSLATTAPWAGWLARLADRLPGLPRLAGLATAGGVAVMAGLLVGALTVAQPDGDALVSLMQPTPLAVFIE</sequence>
<dbReference type="AlphaFoldDB" id="A0A4P6I3V1"/>
<name>A0A4P6I3V1_9BACT</name>
<evidence type="ECO:0000313" key="3">
    <source>
        <dbReference type="Proteomes" id="UP000293296"/>
    </source>
</evidence>
<keyword evidence="1" id="KW-0812">Transmembrane</keyword>
<proteinExistence type="predicted"/>
<dbReference type="EMBL" id="CP026538">
    <property type="protein sequence ID" value="QAZ68589.1"/>
    <property type="molecule type" value="Genomic_DNA"/>
</dbReference>
<evidence type="ECO:0000313" key="2">
    <source>
        <dbReference type="EMBL" id="QAZ68589.1"/>
    </source>
</evidence>
<gene>
    <name evidence="2" type="ORF">C3Y92_15665</name>
</gene>
<evidence type="ECO:0000256" key="1">
    <source>
        <dbReference type="SAM" id="Phobius"/>
    </source>
</evidence>
<accession>A0A4P6I3V1</accession>
<dbReference type="Proteomes" id="UP000293296">
    <property type="component" value="Chromosome"/>
</dbReference>
<organism evidence="2 3">
    <name type="scientific">Solidesulfovibrio carbinolicus</name>
    <dbReference type="NCBI Taxonomy" id="296842"/>
    <lineage>
        <taxon>Bacteria</taxon>
        <taxon>Pseudomonadati</taxon>
        <taxon>Thermodesulfobacteriota</taxon>
        <taxon>Desulfovibrionia</taxon>
        <taxon>Desulfovibrionales</taxon>
        <taxon>Desulfovibrionaceae</taxon>
        <taxon>Solidesulfovibrio</taxon>
    </lineage>
</organism>
<dbReference type="RefSeq" id="WP_129354172.1">
    <property type="nucleotide sequence ID" value="NZ_CP026538.1"/>
</dbReference>
<keyword evidence="1" id="KW-1133">Transmembrane helix</keyword>
<keyword evidence="3" id="KW-1185">Reference proteome</keyword>